<evidence type="ECO:0000256" key="1">
    <source>
        <dbReference type="ARBA" id="ARBA00023015"/>
    </source>
</evidence>
<accession>E6S8J1</accession>
<evidence type="ECO:0000256" key="2">
    <source>
        <dbReference type="ARBA" id="ARBA00023125"/>
    </source>
</evidence>
<name>E6S8J1_INTC7</name>
<dbReference type="PANTHER" id="PTHR33204">
    <property type="entry name" value="TRANSCRIPTIONAL REGULATOR, MARR FAMILY"/>
    <property type="match status" value="1"/>
</dbReference>
<evidence type="ECO:0000313" key="5">
    <source>
        <dbReference type="EMBL" id="ADU49153.1"/>
    </source>
</evidence>
<dbReference type="Gene3D" id="3.30.1050.10">
    <property type="entry name" value="SCP2 sterol-binding domain"/>
    <property type="match status" value="1"/>
</dbReference>
<keyword evidence="6" id="KW-1185">Reference proteome</keyword>
<dbReference type="OrthoDB" id="9792527at2"/>
<feature type="domain" description="HTH hxlR-type" evidence="4">
    <location>
        <begin position="12"/>
        <end position="103"/>
    </location>
</feature>
<proteinExistence type="predicted"/>
<dbReference type="RefSeq" id="WP_013493467.1">
    <property type="nucleotide sequence ID" value="NC_014830.1"/>
</dbReference>
<dbReference type="InterPro" id="IPR036388">
    <property type="entry name" value="WH-like_DNA-bd_sf"/>
</dbReference>
<dbReference type="AlphaFoldDB" id="E6S8J1"/>
<keyword evidence="2" id="KW-0238">DNA-binding</keyword>
<dbReference type="Proteomes" id="UP000008914">
    <property type="component" value="Chromosome"/>
</dbReference>
<dbReference type="STRING" id="710696.Intca_2648"/>
<dbReference type="InterPro" id="IPR002577">
    <property type="entry name" value="HTH_HxlR"/>
</dbReference>
<dbReference type="InterPro" id="IPR011991">
    <property type="entry name" value="ArsR-like_HTH"/>
</dbReference>
<organism evidence="5 6">
    <name type="scientific">Intrasporangium calvum (strain ATCC 23552 / DSM 43043 / JCM 3097 / NBRC 12989 / NCIMB 10167 / NRRL B-3866 / 7 KIP)</name>
    <dbReference type="NCBI Taxonomy" id="710696"/>
    <lineage>
        <taxon>Bacteria</taxon>
        <taxon>Bacillati</taxon>
        <taxon>Actinomycetota</taxon>
        <taxon>Actinomycetes</taxon>
        <taxon>Micrococcales</taxon>
        <taxon>Intrasporangiaceae</taxon>
        <taxon>Intrasporangium</taxon>
    </lineage>
</organism>
<dbReference type="Pfam" id="PF01638">
    <property type="entry name" value="HxlR"/>
    <property type="match status" value="1"/>
</dbReference>
<dbReference type="GO" id="GO:0003677">
    <property type="term" value="F:DNA binding"/>
    <property type="evidence" value="ECO:0007669"/>
    <property type="project" value="UniProtKB-KW"/>
</dbReference>
<dbReference type="InterPro" id="IPR036527">
    <property type="entry name" value="SCP2_sterol-bd_dom_sf"/>
</dbReference>
<sequence length="222" mass="24387">MGRHLPGAGQYCPVSRALDVLGERWTLLILRDMLVGATRFNDIARGLPGLSRTLLATRLRQLERAGVIARDGTAYALTPAGRALEPLVFGMAEWGARWAFGDPEEHELDAELLVWWMHTRLDTSRLGGDRQVVHVRFADEPKRFWIVVERGVPSVCTVDPGFDVTLTISSDVRSLYRVWLGRLPLGAAMRSGAVAVDGPRDAVRQVGDVLRLSPVAPAVMGV</sequence>
<reference evidence="5 6" key="1">
    <citation type="journal article" date="2010" name="Stand. Genomic Sci.">
        <title>Complete genome sequence of Intrasporangium calvum type strain (7 KIP).</title>
        <authorList>
            <person name="Del Rio T.G."/>
            <person name="Chertkov O."/>
            <person name="Yasawong M."/>
            <person name="Lucas S."/>
            <person name="Deshpande S."/>
            <person name="Cheng J.F."/>
            <person name="Detter C."/>
            <person name="Tapia R."/>
            <person name="Han C."/>
            <person name="Goodwin L."/>
            <person name="Pitluck S."/>
            <person name="Liolios K."/>
            <person name="Ivanova N."/>
            <person name="Mavromatis K."/>
            <person name="Pati A."/>
            <person name="Chen A."/>
            <person name="Palaniappan K."/>
            <person name="Land M."/>
            <person name="Hauser L."/>
            <person name="Chang Y.J."/>
            <person name="Jeffries C.D."/>
            <person name="Rohde M."/>
            <person name="Pukall R."/>
            <person name="Sikorski J."/>
            <person name="Goker M."/>
            <person name="Woyke T."/>
            <person name="Bristow J."/>
            <person name="Eisen J.A."/>
            <person name="Markowitz V."/>
            <person name="Hugenholtz P."/>
            <person name="Kyrpides N.C."/>
            <person name="Klenk H.P."/>
            <person name="Lapidus A."/>
        </authorList>
    </citation>
    <scope>NUCLEOTIDE SEQUENCE [LARGE SCALE GENOMIC DNA]</scope>
    <source>
        <strain evidence="6">ATCC 23552 / DSM 43043 / JCM 3097 / NBRC 12989 / 7 KIP</strain>
    </source>
</reference>
<keyword evidence="1" id="KW-0805">Transcription regulation</keyword>
<dbReference type="SUPFAM" id="SSF46785">
    <property type="entry name" value="Winged helix' DNA-binding domain"/>
    <property type="match status" value="1"/>
</dbReference>
<gene>
    <name evidence="5" type="ordered locus">Intca_2648</name>
</gene>
<evidence type="ECO:0000313" key="6">
    <source>
        <dbReference type="Proteomes" id="UP000008914"/>
    </source>
</evidence>
<keyword evidence="3" id="KW-0804">Transcription</keyword>
<dbReference type="SUPFAM" id="SSF55718">
    <property type="entry name" value="SCP-like"/>
    <property type="match status" value="1"/>
</dbReference>
<protein>
    <submittedName>
        <fullName evidence="5">Transcriptional regulator, HxlR family</fullName>
    </submittedName>
</protein>
<dbReference type="InterPro" id="IPR036390">
    <property type="entry name" value="WH_DNA-bd_sf"/>
</dbReference>
<evidence type="ECO:0000256" key="3">
    <source>
        <dbReference type="ARBA" id="ARBA00023163"/>
    </source>
</evidence>
<dbReference type="HOGENOM" id="CLU_076095_1_0_11"/>
<dbReference type="KEGG" id="ica:Intca_2648"/>
<dbReference type="eggNOG" id="COG1733">
    <property type="taxonomic scope" value="Bacteria"/>
</dbReference>
<dbReference type="PROSITE" id="PS51118">
    <property type="entry name" value="HTH_HXLR"/>
    <property type="match status" value="1"/>
</dbReference>
<dbReference type="Gene3D" id="1.10.10.10">
    <property type="entry name" value="Winged helix-like DNA-binding domain superfamily/Winged helix DNA-binding domain"/>
    <property type="match status" value="1"/>
</dbReference>
<dbReference type="EMBL" id="CP002343">
    <property type="protein sequence ID" value="ADU49153.1"/>
    <property type="molecule type" value="Genomic_DNA"/>
</dbReference>
<evidence type="ECO:0000259" key="4">
    <source>
        <dbReference type="PROSITE" id="PS51118"/>
    </source>
</evidence>
<dbReference type="PANTHER" id="PTHR33204:SF18">
    <property type="entry name" value="TRANSCRIPTIONAL REGULATORY PROTEIN"/>
    <property type="match status" value="1"/>
</dbReference>
<dbReference type="CDD" id="cd00090">
    <property type="entry name" value="HTH_ARSR"/>
    <property type="match status" value="1"/>
</dbReference>